<evidence type="ECO:0000313" key="4">
    <source>
        <dbReference type="EMBL" id="QSR87806.1"/>
    </source>
</evidence>
<keyword evidence="5" id="KW-1185">Reference proteome</keyword>
<name>A0ABX7PZ22_9BACT</name>
<reference evidence="4 5" key="1">
    <citation type="submission" date="2020-12" db="EMBL/GenBank/DDBJ databases">
        <authorList>
            <person name="Awala S.I."/>
            <person name="Gwak J.-H."/>
            <person name="Kim S.-J."/>
            <person name="Rhee S.-K."/>
        </authorList>
    </citation>
    <scope>NUCLEOTIDE SEQUENCE [LARGE SCALE GENOMIC DNA]</scope>
    <source>
        <strain evidence="4 5">IT5</strain>
    </source>
</reference>
<dbReference type="InterPro" id="IPR032466">
    <property type="entry name" value="Metal_Hydrolase"/>
</dbReference>
<feature type="domain" description="Amidohydrolase-related" evidence="3">
    <location>
        <begin position="72"/>
        <end position="394"/>
    </location>
</feature>
<dbReference type="Pfam" id="PF01979">
    <property type="entry name" value="Amidohydro_1"/>
    <property type="match status" value="1"/>
</dbReference>
<sequence>MYSFYFFRFLEIFKGLIGAVQEKPSNNDHPCPSVIAARDYRTGMPLKISLAEGLYQKIEVQSKESAGSLPWIAPGLFDLQINGFGGIDLNGESLSQQQFEILCRKLLESGCSHFLATIITRPLDSYRHWIEKLEKLRQVVSLNCLGFHLEGPFLSGDPGCRGVHCPEWMTKPDVAWLEEIFLASAGSIKLITLAPEVDPEATAKFIKKADSLGITVSLGHSKASWEVIQSSVLAGAKLWTHLGNALSHTIPKFDNLLLNVIASDLPYVSLIPDGQHIPPVAFRALVTALGQKVVLVSDAMAGAAAPPGNYFLGHIEIEVDSQGKARDKKSGRLGGSTLRPFEGVFIAQRMTGISWRWWWDAYSIRPAAVLGIDHGLKEGNEASFCLFDLVPSPALRALYLRGRKVYP</sequence>
<dbReference type="EMBL" id="CP065956">
    <property type="protein sequence ID" value="QSR87806.1"/>
    <property type="molecule type" value="Genomic_DNA"/>
</dbReference>
<gene>
    <name evidence="4" type="ORF">EM20IM_08615</name>
</gene>
<comment type="similarity">
    <text evidence="1">Belongs to the metallo-dependent hydrolases superfamily. NagA family.</text>
</comment>
<dbReference type="PANTHER" id="PTHR11113:SF14">
    <property type="entry name" value="N-ACETYLGLUCOSAMINE-6-PHOSPHATE DEACETYLASE"/>
    <property type="match status" value="1"/>
</dbReference>
<keyword evidence="2" id="KW-0378">Hydrolase</keyword>
<dbReference type="SUPFAM" id="SSF51556">
    <property type="entry name" value="Metallo-dependent hydrolases"/>
    <property type="match status" value="1"/>
</dbReference>
<evidence type="ECO:0000313" key="5">
    <source>
        <dbReference type="Proteomes" id="UP000663088"/>
    </source>
</evidence>
<dbReference type="Proteomes" id="UP000663088">
    <property type="component" value="Chromosome"/>
</dbReference>
<accession>A0ABX7PZ22</accession>
<evidence type="ECO:0000259" key="3">
    <source>
        <dbReference type="Pfam" id="PF01979"/>
    </source>
</evidence>
<dbReference type="Gene3D" id="3.20.20.140">
    <property type="entry name" value="Metal-dependent hydrolases"/>
    <property type="match status" value="1"/>
</dbReference>
<evidence type="ECO:0000256" key="2">
    <source>
        <dbReference type="ARBA" id="ARBA00022801"/>
    </source>
</evidence>
<organism evidence="4 5">
    <name type="scientific">Candidatus Methylacidiphilum infernorum</name>
    <dbReference type="NCBI Taxonomy" id="511746"/>
    <lineage>
        <taxon>Bacteria</taxon>
        <taxon>Pseudomonadati</taxon>
        <taxon>Verrucomicrobiota</taxon>
        <taxon>Methylacidiphilae</taxon>
        <taxon>Methylacidiphilales</taxon>
        <taxon>Methylacidiphilaceae</taxon>
        <taxon>Methylacidiphilum (ex Ratnadevi et al. 2023)</taxon>
    </lineage>
</organism>
<proteinExistence type="inferred from homology"/>
<dbReference type="InterPro" id="IPR006680">
    <property type="entry name" value="Amidohydro-rel"/>
</dbReference>
<dbReference type="PANTHER" id="PTHR11113">
    <property type="entry name" value="N-ACETYLGLUCOSAMINE-6-PHOSPHATE DEACETYLASE"/>
    <property type="match status" value="1"/>
</dbReference>
<protein>
    <submittedName>
        <fullName evidence="4">Amidohydrolase family protein</fullName>
    </submittedName>
</protein>
<dbReference type="InterPro" id="IPR011059">
    <property type="entry name" value="Metal-dep_hydrolase_composite"/>
</dbReference>
<evidence type="ECO:0000256" key="1">
    <source>
        <dbReference type="ARBA" id="ARBA00010716"/>
    </source>
</evidence>
<dbReference type="Gene3D" id="2.30.40.10">
    <property type="entry name" value="Urease, subunit C, domain 1"/>
    <property type="match status" value="1"/>
</dbReference>